<evidence type="ECO:0000313" key="2">
    <source>
        <dbReference type="EMBL" id="KAH0454270.1"/>
    </source>
</evidence>
<keyword evidence="1" id="KW-0812">Transmembrane</keyword>
<gene>
    <name evidence="2" type="ORF">IEQ34_016194</name>
</gene>
<dbReference type="EMBL" id="JAGFBR010000015">
    <property type="protein sequence ID" value="KAH0454270.1"/>
    <property type="molecule type" value="Genomic_DNA"/>
</dbReference>
<dbReference type="AlphaFoldDB" id="A0AAV7GDG7"/>
<accession>A0AAV7GDG7</accession>
<dbReference type="Proteomes" id="UP000775213">
    <property type="component" value="Unassembled WGS sequence"/>
</dbReference>
<keyword evidence="1" id="KW-0472">Membrane</keyword>
<protein>
    <submittedName>
        <fullName evidence="2">Uncharacterized protein</fullName>
    </submittedName>
</protein>
<keyword evidence="3" id="KW-1185">Reference proteome</keyword>
<comment type="caution">
    <text evidence="2">The sequence shown here is derived from an EMBL/GenBank/DDBJ whole genome shotgun (WGS) entry which is preliminary data.</text>
</comment>
<keyword evidence="1" id="KW-1133">Transmembrane helix</keyword>
<proteinExistence type="predicted"/>
<name>A0AAV7GDG7_DENCH</name>
<sequence>MGREAKLMSCVCKISLAPSAEEMMMRSANKMKMEVQKSSMLAIITEAIDLIFSICGVAAAHMQILADKHGILNLILDFIKKVPIEDEQI</sequence>
<reference evidence="2 3" key="1">
    <citation type="journal article" date="2021" name="Hortic Res">
        <title>Chromosome-scale assembly of the Dendrobium chrysotoxum genome enhances the understanding of orchid evolution.</title>
        <authorList>
            <person name="Zhang Y."/>
            <person name="Zhang G.Q."/>
            <person name="Zhang D."/>
            <person name="Liu X.D."/>
            <person name="Xu X.Y."/>
            <person name="Sun W.H."/>
            <person name="Yu X."/>
            <person name="Zhu X."/>
            <person name="Wang Z.W."/>
            <person name="Zhao X."/>
            <person name="Zhong W.Y."/>
            <person name="Chen H."/>
            <person name="Yin W.L."/>
            <person name="Huang T."/>
            <person name="Niu S.C."/>
            <person name="Liu Z.J."/>
        </authorList>
    </citation>
    <scope>NUCLEOTIDE SEQUENCE [LARGE SCALE GENOMIC DNA]</scope>
    <source>
        <strain evidence="2">Lindl</strain>
    </source>
</reference>
<evidence type="ECO:0000256" key="1">
    <source>
        <dbReference type="SAM" id="Phobius"/>
    </source>
</evidence>
<organism evidence="2 3">
    <name type="scientific">Dendrobium chrysotoxum</name>
    <name type="common">Orchid</name>
    <dbReference type="NCBI Taxonomy" id="161865"/>
    <lineage>
        <taxon>Eukaryota</taxon>
        <taxon>Viridiplantae</taxon>
        <taxon>Streptophyta</taxon>
        <taxon>Embryophyta</taxon>
        <taxon>Tracheophyta</taxon>
        <taxon>Spermatophyta</taxon>
        <taxon>Magnoliopsida</taxon>
        <taxon>Liliopsida</taxon>
        <taxon>Asparagales</taxon>
        <taxon>Orchidaceae</taxon>
        <taxon>Epidendroideae</taxon>
        <taxon>Malaxideae</taxon>
        <taxon>Dendrobiinae</taxon>
        <taxon>Dendrobium</taxon>
    </lineage>
</organism>
<feature type="transmembrane region" description="Helical" evidence="1">
    <location>
        <begin position="40"/>
        <end position="64"/>
    </location>
</feature>
<evidence type="ECO:0000313" key="3">
    <source>
        <dbReference type="Proteomes" id="UP000775213"/>
    </source>
</evidence>